<keyword evidence="2" id="KW-0227">DNA damage</keyword>
<evidence type="ECO:0000313" key="6">
    <source>
        <dbReference type="EMBL" id="KAH8980188.1"/>
    </source>
</evidence>
<evidence type="ECO:0000256" key="3">
    <source>
        <dbReference type="ARBA" id="ARBA00023242"/>
    </source>
</evidence>
<feature type="compositionally biased region" description="Pro residues" evidence="4">
    <location>
        <begin position="157"/>
        <end position="168"/>
    </location>
</feature>
<dbReference type="GO" id="GO:0003684">
    <property type="term" value="F:damaged DNA binding"/>
    <property type="evidence" value="ECO:0007669"/>
    <property type="project" value="TreeGrafter"/>
</dbReference>
<evidence type="ECO:0000256" key="2">
    <source>
        <dbReference type="ARBA" id="ARBA00022763"/>
    </source>
</evidence>
<dbReference type="Proteomes" id="UP001201163">
    <property type="component" value="Unassembled WGS sequence"/>
</dbReference>
<feature type="region of interest" description="Disordered" evidence="4">
    <location>
        <begin position="20"/>
        <end position="208"/>
    </location>
</feature>
<feature type="compositionally biased region" description="Low complexity" evidence="4">
    <location>
        <begin position="263"/>
        <end position="280"/>
    </location>
</feature>
<feature type="compositionally biased region" description="Low complexity" evidence="4">
    <location>
        <begin position="177"/>
        <end position="194"/>
    </location>
</feature>
<evidence type="ECO:0000256" key="4">
    <source>
        <dbReference type="SAM" id="MobiDB-lite"/>
    </source>
</evidence>
<dbReference type="EMBL" id="JAKELL010000142">
    <property type="protein sequence ID" value="KAH8980188.1"/>
    <property type="molecule type" value="Genomic_DNA"/>
</dbReference>
<comment type="caution">
    <text evidence="6">The sequence shown here is derived from an EMBL/GenBank/DDBJ whole genome shotgun (WGS) entry which is preliminary data.</text>
</comment>
<dbReference type="Pfam" id="PF08573">
    <property type="entry name" value="SAE2"/>
    <property type="match status" value="1"/>
</dbReference>
<evidence type="ECO:0000256" key="1">
    <source>
        <dbReference type="ARBA" id="ARBA00004123"/>
    </source>
</evidence>
<feature type="compositionally biased region" description="Low complexity" evidence="4">
    <location>
        <begin position="74"/>
        <end position="85"/>
    </location>
</feature>
<protein>
    <recommendedName>
        <fullName evidence="5">DNA endonuclease activator Ctp1 C-terminal domain-containing protein</fullName>
    </recommendedName>
</protein>
<dbReference type="InterPro" id="IPR033316">
    <property type="entry name" value="RBBP8-like"/>
</dbReference>
<feature type="region of interest" description="Disordered" evidence="4">
    <location>
        <begin position="262"/>
        <end position="315"/>
    </location>
</feature>
<evidence type="ECO:0000259" key="5">
    <source>
        <dbReference type="Pfam" id="PF08573"/>
    </source>
</evidence>
<feature type="compositionally biased region" description="Polar residues" evidence="4">
    <location>
        <begin position="33"/>
        <end position="44"/>
    </location>
</feature>
<comment type="subcellular location">
    <subcellularLocation>
        <location evidence="1">Nucleus</location>
    </subcellularLocation>
</comment>
<dbReference type="AlphaFoldDB" id="A0AAD4LA45"/>
<keyword evidence="7" id="KW-1185">Reference proteome</keyword>
<gene>
    <name evidence="6" type="ORF">EDB92DRAFT_302304</name>
</gene>
<feature type="compositionally biased region" description="Polar residues" evidence="4">
    <location>
        <begin position="121"/>
        <end position="139"/>
    </location>
</feature>
<name>A0AAD4LA45_9AGAM</name>
<reference evidence="6" key="1">
    <citation type="submission" date="2022-01" db="EMBL/GenBank/DDBJ databases">
        <title>Comparative genomics reveals a dynamic genome evolution in the ectomycorrhizal milk-cap (Lactarius) mushrooms.</title>
        <authorList>
            <consortium name="DOE Joint Genome Institute"/>
            <person name="Lebreton A."/>
            <person name="Tang N."/>
            <person name="Kuo A."/>
            <person name="LaButti K."/>
            <person name="Drula E."/>
            <person name="Barry K."/>
            <person name="Clum A."/>
            <person name="Lipzen A."/>
            <person name="Mousain D."/>
            <person name="Ng V."/>
            <person name="Wang R."/>
            <person name="Wang X."/>
            <person name="Dai Y."/>
            <person name="Henrissat B."/>
            <person name="Grigoriev I.V."/>
            <person name="Guerin-Laguette A."/>
            <person name="Yu F."/>
            <person name="Martin F.M."/>
        </authorList>
    </citation>
    <scope>NUCLEOTIDE SEQUENCE</scope>
    <source>
        <strain evidence="6">QP</strain>
    </source>
</reference>
<dbReference type="GO" id="GO:0005634">
    <property type="term" value="C:nucleus"/>
    <property type="evidence" value="ECO:0007669"/>
    <property type="project" value="UniProtKB-SubCell"/>
</dbReference>
<feature type="domain" description="DNA endonuclease activator Ctp1 C-terminal" evidence="5">
    <location>
        <begin position="224"/>
        <end position="323"/>
    </location>
</feature>
<dbReference type="GO" id="GO:0010792">
    <property type="term" value="P:DNA double-strand break processing involved in repair via single-strand annealing"/>
    <property type="evidence" value="ECO:0007669"/>
    <property type="project" value="TreeGrafter"/>
</dbReference>
<feature type="compositionally biased region" description="Basic residues" evidence="4">
    <location>
        <begin position="353"/>
        <end position="362"/>
    </location>
</feature>
<accession>A0AAD4LA45</accession>
<feature type="compositionally biased region" description="Polar residues" evidence="4">
    <location>
        <begin position="86"/>
        <end position="101"/>
    </location>
</feature>
<feature type="compositionally biased region" description="Basic residues" evidence="4">
    <location>
        <begin position="53"/>
        <end position="68"/>
    </location>
</feature>
<dbReference type="PANTHER" id="PTHR15107">
    <property type="entry name" value="RETINOBLASTOMA BINDING PROTEIN 8"/>
    <property type="match status" value="1"/>
</dbReference>
<dbReference type="PANTHER" id="PTHR15107:SF0">
    <property type="entry name" value="DNA ENDONUCLEASE ACTIVATOR CTP1 C-TERMINAL DOMAIN-CONTAINING PROTEIN"/>
    <property type="match status" value="1"/>
</dbReference>
<organism evidence="6 7">
    <name type="scientific">Lactarius akahatsu</name>
    <dbReference type="NCBI Taxonomy" id="416441"/>
    <lineage>
        <taxon>Eukaryota</taxon>
        <taxon>Fungi</taxon>
        <taxon>Dikarya</taxon>
        <taxon>Basidiomycota</taxon>
        <taxon>Agaricomycotina</taxon>
        <taxon>Agaricomycetes</taxon>
        <taxon>Russulales</taxon>
        <taxon>Russulaceae</taxon>
        <taxon>Lactarius</taxon>
    </lineage>
</organism>
<keyword evidence="3" id="KW-0539">Nucleus</keyword>
<feature type="region of interest" description="Disordered" evidence="4">
    <location>
        <begin position="342"/>
        <end position="362"/>
    </location>
</feature>
<feature type="compositionally biased region" description="Basic and acidic residues" evidence="4">
    <location>
        <begin position="342"/>
        <end position="352"/>
    </location>
</feature>
<sequence length="362" mass="40335">MLEENMRKYKRFKRWVFNTKLRIPPKADKDRVGSSTPRPQSQAATKMLETPITHKKSRSVRSSGKRTPTKFVASPRRSPLSPNRRVLNTPQRVVSESSPSTRPLKRTRDENDGGETEEDMSQTQEDSQALTFWSPSTPSQHERVGKRSQSSCSPTPKRAPAPHSPPPTKRPRRDVVEAAAVPPASTSAPAAPASRYRRARGGSPPAINAEFEIDPVANAGVPFAFDEIVRGRQHRHALGAGECEECRDWYTAVGPLPPRLEAPRWSSLSPPRSSPTLVPSECNSTTRREGAAAHRQAVSKHRAQWERAPTPPGYWNIGFPDTQAVEKINEQAAEIHRQKRAAIEREARDGGGRYRRRVPKGL</sequence>
<evidence type="ECO:0000313" key="7">
    <source>
        <dbReference type="Proteomes" id="UP001201163"/>
    </source>
</evidence>
<proteinExistence type="predicted"/>
<dbReference type="InterPro" id="IPR013882">
    <property type="entry name" value="Ctp1_C"/>
</dbReference>